<dbReference type="Proteomes" id="UP001523216">
    <property type="component" value="Unassembled WGS sequence"/>
</dbReference>
<feature type="transmembrane region" description="Helical" evidence="1">
    <location>
        <begin position="77"/>
        <end position="97"/>
    </location>
</feature>
<keyword evidence="1" id="KW-0472">Membrane</keyword>
<protein>
    <recommendedName>
        <fullName evidence="4">Disulfide bond formation protein B</fullName>
    </recommendedName>
</protein>
<dbReference type="EMBL" id="JAMQOL010000069">
    <property type="protein sequence ID" value="MCM4084034.1"/>
    <property type="molecule type" value="Genomic_DNA"/>
</dbReference>
<gene>
    <name evidence="2" type="ORF">LXN57_41480</name>
</gene>
<name>A0ABT0YFK6_9ACTN</name>
<accession>A0ABT0YFK6</accession>
<reference evidence="2 3" key="1">
    <citation type="submission" date="2022-06" db="EMBL/GenBank/DDBJ databases">
        <title>Actinoplanes abujensis sp. nov., isolated from Nigerian arid soil.</title>
        <authorList>
            <person name="Ding P."/>
        </authorList>
    </citation>
    <scope>NUCLEOTIDE SEQUENCE [LARGE SCALE GENOMIC DNA]</scope>
    <source>
        <strain evidence="3">TRM88002</strain>
    </source>
</reference>
<keyword evidence="1" id="KW-0812">Transmembrane</keyword>
<keyword evidence="1" id="KW-1133">Transmembrane helix</keyword>
<evidence type="ECO:0000256" key="1">
    <source>
        <dbReference type="SAM" id="Phobius"/>
    </source>
</evidence>
<sequence length="184" mass="19776">MLDEQQRDKTVELAPWWVVTGRALRFVLGALSLVGGLTWILLNLHVSTAALDAGVGAVLAAGGLVLLMPHRIRLPRLVTALVMSGFALAGTAAGLLVESSRECCMFAYVSERGWPFHWVSRGAVADDPETAFRLAQSSGWSADVVSLATNLLVWSYVGLVLVVIAVLVRRARPVRAEEAESPVM</sequence>
<feature type="transmembrane region" description="Helical" evidence="1">
    <location>
        <begin position="48"/>
        <end position="68"/>
    </location>
</feature>
<evidence type="ECO:0000313" key="3">
    <source>
        <dbReference type="Proteomes" id="UP001523216"/>
    </source>
</evidence>
<evidence type="ECO:0000313" key="2">
    <source>
        <dbReference type="EMBL" id="MCM4084034.1"/>
    </source>
</evidence>
<feature type="transmembrane region" description="Helical" evidence="1">
    <location>
        <begin position="23"/>
        <end position="42"/>
    </location>
</feature>
<evidence type="ECO:0008006" key="4">
    <source>
        <dbReference type="Google" id="ProtNLM"/>
    </source>
</evidence>
<organism evidence="2 3">
    <name type="scientific">Paractinoplanes hotanensis</name>
    <dbReference type="NCBI Taxonomy" id="2906497"/>
    <lineage>
        <taxon>Bacteria</taxon>
        <taxon>Bacillati</taxon>
        <taxon>Actinomycetota</taxon>
        <taxon>Actinomycetes</taxon>
        <taxon>Micromonosporales</taxon>
        <taxon>Micromonosporaceae</taxon>
        <taxon>Paractinoplanes</taxon>
    </lineage>
</organism>
<feature type="transmembrane region" description="Helical" evidence="1">
    <location>
        <begin position="147"/>
        <end position="168"/>
    </location>
</feature>
<dbReference type="RefSeq" id="WP_251803794.1">
    <property type="nucleotide sequence ID" value="NZ_JAMQOL010000069.1"/>
</dbReference>
<comment type="caution">
    <text evidence="2">The sequence shown here is derived from an EMBL/GenBank/DDBJ whole genome shotgun (WGS) entry which is preliminary data.</text>
</comment>
<proteinExistence type="predicted"/>
<keyword evidence="3" id="KW-1185">Reference proteome</keyword>